<name>E3H1Z3_ROTDC</name>
<gene>
    <name evidence="1" type="ordered locus">HMPREF0733_11846</name>
</gene>
<accession>E3H1Z3</accession>
<dbReference type="Proteomes" id="UP000000387">
    <property type="component" value="Chromosome"/>
</dbReference>
<protein>
    <submittedName>
        <fullName evidence="1">Uncharacterized protein</fullName>
    </submittedName>
</protein>
<reference evidence="2" key="1">
    <citation type="submission" date="2010-10" db="EMBL/GenBank/DDBJ databases">
        <title>The complete genome of Rothia dentocariosa ATCC 17931.</title>
        <authorList>
            <person name="Muzny D."/>
            <person name="Qin X."/>
            <person name="Buhay C."/>
            <person name="Dugan-Rocha S."/>
            <person name="Ding Y."/>
            <person name="Chen G."/>
            <person name="Hawes A."/>
            <person name="Holder M."/>
            <person name="Jhangiani S."/>
            <person name="Johnson A."/>
            <person name="Khan Z."/>
            <person name="Li Z."/>
            <person name="Liu W."/>
            <person name="Liu X."/>
            <person name="Perez L."/>
            <person name="Shen H."/>
            <person name="Wang Q."/>
            <person name="Watt J."/>
            <person name="Xi L."/>
            <person name="Xin Y."/>
            <person name="Zhou J."/>
            <person name="Deng J."/>
            <person name="Jiang H."/>
            <person name="Liu Y."/>
            <person name="Qu J."/>
            <person name="Song X.-Z."/>
            <person name="Zhang L."/>
            <person name="Villasana D."/>
            <person name="Johnson A."/>
            <person name="Liu J."/>
            <person name="Liyanage D."/>
            <person name="Lorensuhewa L."/>
            <person name="Robinson T."/>
            <person name="Song A."/>
            <person name="Song B.-B."/>
            <person name="Dinh H."/>
            <person name="Thornton R."/>
            <person name="Coyle M."/>
            <person name="Francisco L."/>
            <person name="Jackson L."/>
            <person name="Javaid M."/>
            <person name="Korchina V."/>
            <person name="Kovar C."/>
            <person name="Mata R."/>
            <person name="Mathew T."/>
            <person name="Ngo R."/>
            <person name="Nguyen L."/>
            <person name="Nguyen N."/>
            <person name="Okwuonu G."/>
            <person name="Ongeri F."/>
            <person name="Pham C."/>
            <person name="Simmons D."/>
            <person name="Wilczek-Boney K."/>
            <person name="Hale W."/>
            <person name="Jakkamsetti A."/>
            <person name="Pham P."/>
            <person name="Ruth R."/>
            <person name="San Lucas F."/>
            <person name="Warren J."/>
            <person name="Zhang J."/>
            <person name="Zhao Z."/>
            <person name="Zhou C."/>
            <person name="Zhu D."/>
            <person name="Lee S."/>
            <person name="Bess C."/>
            <person name="Blankenburg K."/>
            <person name="Forbes L."/>
            <person name="Fu Q."/>
            <person name="Gubbala S."/>
            <person name="Hirani K."/>
            <person name="Jayaseelan J.C."/>
            <person name="Lara F."/>
            <person name="Munidasa M."/>
            <person name="Palculict T."/>
            <person name="Patil S."/>
            <person name="Pu L.-L."/>
            <person name="Saada N."/>
            <person name="Tang L."/>
            <person name="Weissenberger G."/>
            <person name="Zhu Y."/>
            <person name="Hemphill L."/>
            <person name="Shang Y."/>
            <person name="Youmans B."/>
            <person name="Ayvaz T."/>
            <person name="Ross M."/>
            <person name="Santibanez J."/>
            <person name="Aqrawi P."/>
            <person name="Gross S."/>
            <person name="Joshi V."/>
            <person name="Fowler G."/>
            <person name="Nazareth L."/>
            <person name="Reid J."/>
            <person name="Worley K."/>
            <person name="Petrosino J."/>
            <person name="Highlander S."/>
            <person name="Gibbs R."/>
        </authorList>
    </citation>
    <scope>NUCLEOTIDE SEQUENCE [LARGE SCALE GENOMIC DNA]</scope>
    <source>
        <strain evidence="2">ATCC 17931 / CDC X599 / XDIA</strain>
    </source>
</reference>
<dbReference type="EMBL" id="CP002280">
    <property type="protein sequence ID" value="ADP41303.1"/>
    <property type="molecule type" value="Genomic_DNA"/>
</dbReference>
<dbReference type="AlphaFoldDB" id="E3H1Z3"/>
<dbReference type="HOGENOM" id="CLU_3276102_0_0_11"/>
<evidence type="ECO:0000313" key="2">
    <source>
        <dbReference type="Proteomes" id="UP000000387"/>
    </source>
</evidence>
<dbReference type="KEGG" id="rdn:HMPREF0733_11846"/>
<organism evidence="1 2">
    <name type="scientific">Rothia dentocariosa (strain ATCC 17931 / CDC X599 / XDIA)</name>
    <dbReference type="NCBI Taxonomy" id="762948"/>
    <lineage>
        <taxon>Bacteria</taxon>
        <taxon>Bacillati</taxon>
        <taxon>Actinomycetota</taxon>
        <taxon>Actinomycetes</taxon>
        <taxon>Micrococcales</taxon>
        <taxon>Micrococcaceae</taxon>
        <taxon>Rothia</taxon>
    </lineage>
</organism>
<proteinExistence type="predicted"/>
<sequence>MICNILILNKETILNIWKMSVFDKRGMWTMKCLNNALKVRS</sequence>
<evidence type="ECO:0000313" key="1">
    <source>
        <dbReference type="EMBL" id="ADP41303.1"/>
    </source>
</evidence>